<dbReference type="InterPro" id="IPR036249">
    <property type="entry name" value="Thioredoxin-like_sf"/>
</dbReference>
<evidence type="ECO:0008006" key="6">
    <source>
        <dbReference type="Google" id="ProtNLM"/>
    </source>
</evidence>
<evidence type="ECO:0000313" key="5">
    <source>
        <dbReference type="Proteomes" id="UP001632038"/>
    </source>
</evidence>
<evidence type="ECO:0000313" key="4">
    <source>
        <dbReference type="EMBL" id="KAL3617392.1"/>
    </source>
</evidence>
<dbReference type="Proteomes" id="UP001632038">
    <property type="component" value="Unassembled WGS sequence"/>
</dbReference>
<dbReference type="PANTHER" id="PTHR45883">
    <property type="entry name" value="HSC70-INTERACTING PROTEIN"/>
    <property type="match status" value="1"/>
</dbReference>
<keyword evidence="2" id="KW-0802">TPR repeat</keyword>
<evidence type="ECO:0000256" key="2">
    <source>
        <dbReference type="ARBA" id="ARBA00022803"/>
    </source>
</evidence>
<gene>
    <name evidence="4" type="ORF">CASFOL_038805</name>
</gene>
<feature type="coiled-coil region" evidence="3">
    <location>
        <begin position="31"/>
        <end position="58"/>
    </location>
</feature>
<comment type="caution">
    <text evidence="4">The sequence shown here is derived from an EMBL/GenBank/DDBJ whole genome shotgun (WGS) entry which is preliminary data.</text>
</comment>
<reference evidence="5" key="1">
    <citation type="journal article" date="2024" name="IScience">
        <title>Strigolactones Initiate the Formation of Haustorium-like Structures in Castilleja.</title>
        <authorList>
            <person name="Buerger M."/>
            <person name="Peterson D."/>
            <person name="Chory J."/>
        </authorList>
    </citation>
    <scope>NUCLEOTIDE SEQUENCE [LARGE SCALE GENOMIC DNA]</scope>
</reference>
<dbReference type="EMBL" id="JAVIJP010000082">
    <property type="protein sequence ID" value="KAL3617392.1"/>
    <property type="molecule type" value="Genomic_DNA"/>
</dbReference>
<protein>
    <recommendedName>
        <fullName evidence="6">Thioredoxin domain-containing protein</fullName>
    </recommendedName>
</protein>
<dbReference type="InterPro" id="IPR017937">
    <property type="entry name" value="Thioredoxin_CS"/>
</dbReference>
<dbReference type="CDD" id="cd02947">
    <property type="entry name" value="TRX_family"/>
    <property type="match status" value="1"/>
</dbReference>
<dbReference type="Gene3D" id="3.40.30.10">
    <property type="entry name" value="Glutaredoxin"/>
    <property type="match status" value="1"/>
</dbReference>
<accession>A0ABD3BJE3</accession>
<dbReference type="AlphaFoldDB" id="A0ABD3BJE3"/>
<keyword evidence="5" id="KW-1185">Reference proteome</keyword>
<dbReference type="SUPFAM" id="SSF52833">
    <property type="entry name" value="Thioredoxin-like"/>
    <property type="match status" value="1"/>
</dbReference>
<evidence type="ECO:0000256" key="3">
    <source>
        <dbReference type="SAM" id="Coils"/>
    </source>
</evidence>
<proteinExistence type="predicted"/>
<organism evidence="4 5">
    <name type="scientific">Castilleja foliolosa</name>
    <dbReference type="NCBI Taxonomy" id="1961234"/>
    <lineage>
        <taxon>Eukaryota</taxon>
        <taxon>Viridiplantae</taxon>
        <taxon>Streptophyta</taxon>
        <taxon>Embryophyta</taxon>
        <taxon>Tracheophyta</taxon>
        <taxon>Spermatophyta</taxon>
        <taxon>Magnoliopsida</taxon>
        <taxon>eudicotyledons</taxon>
        <taxon>Gunneridae</taxon>
        <taxon>Pentapetalae</taxon>
        <taxon>asterids</taxon>
        <taxon>lamiids</taxon>
        <taxon>Lamiales</taxon>
        <taxon>Orobanchaceae</taxon>
        <taxon>Pedicularideae</taxon>
        <taxon>Castillejinae</taxon>
        <taxon>Castilleja</taxon>
    </lineage>
</organism>
<keyword evidence="1" id="KW-0677">Repeat</keyword>
<sequence length="127" mass="14601">MLEYDDEIESVLEKVESNLNKIEDHHRKYEYLRKEKELRKIELQVERQMLQVKNLISDSASVLEDGQVIEIRSFIELKVKLRATEKASGIAVLYFTATWCGPCRYIGQVISGLCGKGPKGRVFESGH</sequence>
<dbReference type="PROSITE" id="PS00194">
    <property type="entry name" value="THIOREDOXIN_1"/>
    <property type="match status" value="1"/>
</dbReference>
<dbReference type="PANTHER" id="PTHR45883:SF7">
    <property type="entry name" value="TPR REPEAT-CONTAINING THIOREDOXIN TDX"/>
    <property type="match status" value="1"/>
</dbReference>
<evidence type="ECO:0000256" key="1">
    <source>
        <dbReference type="ARBA" id="ARBA00022737"/>
    </source>
</evidence>
<keyword evidence="3" id="KW-0175">Coiled coil</keyword>
<name>A0ABD3BJE3_9LAMI</name>